<protein>
    <submittedName>
        <fullName evidence="1">Uncharacterized protein</fullName>
    </submittedName>
</protein>
<proteinExistence type="predicted"/>
<dbReference type="Proteomes" id="UP000824236">
    <property type="component" value="Unassembled WGS sequence"/>
</dbReference>
<dbReference type="AlphaFoldDB" id="A0A9E2NNQ7"/>
<organism evidence="1 2">
    <name type="scientific">Candidatus Bacteroides intestinipullorum</name>
    <dbReference type="NCBI Taxonomy" id="2838471"/>
    <lineage>
        <taxon>Bacteria</taxon>
        <taxon>Pseudomonadati</taxon>
        <taxon>Bacteroidota</taxon>
        <taxon>Bacteroidia</taxon>
        <taxon>Bacteroidales</taxon>
        <taxon>Bacteroidaceae</taxon>
        <taxon>Bacteroides</taxon>
    </lineage>
</organism>
<dbReference type="EMBL" id="JAHLFO010000074">
    <property type="protein sequence ID" value="MBU3813992.1"/>
    <property type="molecule type" value="Genomic_DNA"/>
</dbReference>
<dbReference type="InterPro" id="IPR054221">
    <property type="entry name" value="DUF6941"/>
</dbReference>
<name>A0A9E2NNQ7_9BACE</name>
<reference evidence="1" key="1">
    <citation type="journal article" date="2021" name="PeerJ">
        <title>Extensive microbial diversity within the chicken gut microbiome revealed by metagenomics and culture.</title>
        <authorList>
            <person name="Gilroy R."/>
            <person name="Ravi A."/>
            <person name="Getino M."/>
            <person name="Pursley I."/>
            <person name="Horton D.L."/>
            <person name="Alikhan N.F."/>
            <person name="Baker D."/>
            <person name="Gharbi K."/>
            <person name="Hall N."/>
            <person name="Watson M."/>
            <person name="Adriaenssens E.M."/>
            <person name="Foster-Nyarko E."/>
            <person name="Jarju S."/>
            <person name="Secka A."/>
            <person name="Antonio M."/>
            <person name="Oren A."/>
            <person name="Chaudhuri R.R."/>
            <person name="La Ragione R."/>
            <person name="Hildebrand F."/>
            <person name="Pallen M.J."/>
        </authorList>
    </citation>
    <scope>NUCLEOTIDE SEQUENCE</scope>
    <source>
        <strain evidence="1">B3-3758</strain>
    </source>
</reference>
<evidence type="ECO:0000313" key="2">
    <source>
        <dbReference type="Proteomes" id="UP000824236"/>
    </source>
</evidence>
<dbReference type="Pfam" id="PF22091">
    <property type="entry name" value="DUF6941"/>
    <property type="match status" value="1"/>
</dbReference>
<reference evidence="1" key="2">
    <citation type="submission" date="2021-04" db="EMBL/GenBank/DDBJ databases">
        <authorList>
            <person name="Gilroy R."/>
        </authorList>
    </citation>
    <scope>NUCLEOTIDE SEQUENCE</scope>
    <source>
        <strain evidence="1">B3-3758</strain>
    </source>
</reference>
<sequence>MEVELFALCDYAVNNGGKLTIVGTFDTLTAPKFPWRAYFGVAVKLDMEGEPLVGRSFNMYIYREGDKENRIFEARTPLEPKDAEKMVLAGNIKGLIFGEPARYHYVLAVDDNLLGDYEFNVVLKDEDGKQ</sequence>
<gene>
    <name evidence="1" type="ORF">H9791_05715</name>
</gene>
<comment type="caution">
    <text evidence="1">The sequence shown here is derived from an EMBL/GenBank/DDBJ whole genome shotgun (WGS) entry which is preliminary data.</text>
</comment>
<accession>A0A9E2NNQ7</accession>
<evidence type="ECO:0000313" key="1">
    <source>
        <dbReference type="EMBL" id="MBU3813992.1"/>
    </source>
</evidence>